<feature type="region of interest" description="Disordered" evidence="1">
    <location>
        <begin position="1"/>
        <end position="147"/>
    </location>
</feature>
<sequence length="164" mass="18552">MSKSEQQNERASMHDDAPPAYTPIETPHYTHAHGCEPAHGVENSQTKTSPKRRLDADFPWVKELSQPSSPCIYEPHHDHTSSATSSSSPSTLKSKWRQLKRDNEERKAKHRNITHEQAAHMSGHDDLGFKISGESKGGMTREQWDNLKEKREKAGVYDSYGVMS</sequence>
<accession>A0A6A7AIN6</accession>
<reference evidence="2" key="1">
    <citation type="journal article" date="2020" name="Stud. Mycol.">
        <title>101 Dothideomycetes genomes: a test case for predicting lifestyles and emergence of pathogens.</title>
        <authorList>
            <person name="Haridas S."/>
            <person name="Albert R."/>
            <person name="Binder M."/>
            <person name="Bloem J."/>
            <person name="Labutti K."/>
            <person name="Salamov A."/>
            <person name="Andreopoulos B."/>
            <person name="Baker S."/>
            <person name="Barry K."/>
            <person name="Bills G."/>
            <person name="Bluhm B."/>
            <person name="Cannon C."/>
            <person name="Castanera R."/>
            <person name="Culley D."/>
            <person name="Daum C."/>
            <person name="Ezra D."/>
            <person name="Gonzalez J."/>
            <person name="Henrissat B."/>
            <person name="Kuo A."/>
            <person name="Liang C."/>
            <person name="Lipzen A."/>
            <person name="Lutzoni F."/>
            <person name="Magnuson J."/>
            <person name="Mondo S."/>
            <person name="Nolan M."/>
            <person name="Ohm R."/>
            <person name="Pangilinan J."/>
            <person name="Park H.-J."/>
            <person name="Ramirez L."/>
            <person name="Alfaro M."/>
            <person name="Sun H."/>
            <person name="Tritt A."/>
            <person name="Yoshinaga Y."/>
            <person name="Zwiers L.-H."/>
            <person name="Turgeon B."/>
            <person name="Goodwin S."/>
            <person name="Spatafora J."/>
            <person name="Crous P."/>
            <person name="Grigoriev I."/>
        </authorList>
    </citation>
    <scope>NUCLEOTIDE SEQUENCE</scope>
    <source>
        <strain evidence="2">CBS 113818</strain>
    </source>
</reference>
<feature type="compositionally biased region" description="Basic and acidic residues" evidence="1">
    <location>
        <begin position="1"/>
        <end position="17"/>
    </location>
</feature>
<dbReference type="Proteomes" id="UP000799424">
    <property type="component" value="Unassembled WGS sequence"/>
</dbReference>
<name>A0A6A7AIN6_9PLEO</name>
<evidence type="ECO:0000256" key="1">
    <source>
        <dbReference type="SAM" id="MobiDB-lite"/>
    </source>
</evidence>
<dbReference type="AlphaFoldDB" id="A0A6A7AIN6"/>
<keyword evidence="3" id="KW-1185">Reference proteome</keyword>
<organism evidence="2 3">
    <name type="scientific">Ophiobolus disseminans</name>
    <dbReference type="NCBI Taxonomy" id="1469910"/>
    <lineage>
        <taxon>Eukaryota</taxon>
        <taxon>Fungi</taxon>
        <taxon>Dikarya</taxon>
        <taxon>Ascomycota</taxon>
        <taxon>Pezizomycotina</taxon>
        <taxon>Dothideomycetes</taxon>
        <taxon>Pleosporomycetidae</taxon>
        <taxon>Pleosporales</taxon>
        <taxon>Pleosporineae</taxon>
        <taxon>Phaeosphaeriaceae</taxon>
        <taxon>Ophiobolus</taxon>
    </lineage>
</organism>
<feature type="compositionally biased region" description="Basic and acidic residues" evidence="1">
    <location>
        <begin position="99"/>
        <end position="128"/>
    </location>
</feature>
<protein>
    <submittedName>
        <fullName evidence="2">Uncharacterized protein</fullName>
    </submittedName>
</protein>
<evidence type="ECO:0000313" key="2">
    <source>
        <dbReference type="EMBL" id="KAF2832568.1"/>
    </source>
</evidence>
<gene>
    <name evidence="2" type="ORF">CC86DRAFT_91292</name>
</gene>
<proteinExistence type="predicted"/>
<evidence type="ECO:0000313" key="3">
    <source>
        <dbReference type="Proteomes" id="UP000799424"/>
    </source>
</evidence>
<feature type="compositionally biased region" description="Low complexity" evidence="1">
    <location>
        <begin position="81"/>
        <end position="93"/>
    </location>
</feature>
<dbReference type="EMBL" id="MU006217">
    <property type="protein sequence ID" value="KAF2832568.1"/>
    <property type="molecule type" value="Genomic_DNA"/>
</dbReference>